<keyword evidence="2" id="KW-1185">Reference proteome</keyword>
<reference evidence="1 2" key="1">
    <citation type="submission" date="2015-07" db="EMBL/GenBank/DDBJ databases">
        <title>The genome of Habropoda laboriosa.</title>
        <authorList>
            <person name="Pan H."/>
            <person name="Kapheim K."/>
        </authorList>
    </citation>
    <scope>NUCLEOTIDE SEQUENCE [LARGE SCALE GENOMIC DNA]</scope>
    <source>
        <strain evidence="1">0110345459</strain>
    </source>
</reference>
<proteinExistence type="predicted"/>
<evidence type="ECO:0000313" key="2">
    <source>
        <dbReference type="Proteomes" id="UP000053825"/>
    </source>
</evidence>
<name>A0A0L7RJY3_9HYME</name>
<gene>
    <name evidence="1" type="ORF">WH47_05377</name>
</gene>
<dbReference type="Proteomes" id="UP000053825">
    <property type="component" value="Unassembled WGS sequence"/>
</dbReference>
<protein>
    <submittedName>
        <fullName evidence="1">Uncharacterized protein</fullName>
    </submittedName>
</protein>
<dbReference type="AlphaFoldDB" id="A0A0L7RJY3"/>
<sequence>MKRKSTNGNNVGVKVRKVDDVRSSINLIVETNAALSAIPVTSCPIATRAVTVSRFMFFFFSPAAVSIELLCAFNATFENVPRVGQDIEFRRLIVELILSQLAYFADPSAVTLLLHESQALSLSSSVFVQEDRKALPSSALLRRINVLCVQRHLKELALAGRGYRLSSHVYVCHLRGGDSCGGGVGETEACGANVSREAFGVADGAHGAAGRDSRPSRLKIQNSRLKTQGLRPPMTQDLRRLETIKIQDLRFKTQGLRPPMTQDLRRLETIKTQDSRLKIQNSRLKIQDSRLKTSYDSSLS</sequence>
<evidence type="ECO:0000313" key="1">
    <source>
        <dbReference type="EMBL" id="KOC71262.1"/>
    </source>
</evidence>
<organism evidence="1 2">
    <name type="scientific">Habropoda laboriosa</name>
    <dbReference type="NCBI Taxonomy" id="597456"/>
    <lineage>
        <taxon>Eukaryota</taxon>
        <taxon>Metazoa</taxon>
        <taxon>Ecdysozoa</taxon>
        <taxon>Arthropoda</taxon>
        <taxon>Hexapoda</taxon>
        <taxon>Insecta</taxon>
        <taxon>Pterygota</taxon>
        <taxon>Neoptera</taxon>
        <taxon>Endopterygota</taxon>
        <taxon>Hymenoptera</taxon>
        <taxon>Apocrita</taxon>
        <taxon>Aculeata</taxon>
        <taxon>Apoidea</taxon>
        <taxon>Anthophila</taxon>
        <taxon>Apidae</taxon>
        <taxon>Habropoda</taxon>
    </lineage>
</organism>
<accession>A0A0L7RJY3</accession>
<dbReference type="EMBL" id="KQ414574">
    <property type="protein sequence ID" value="KOC71262.1"/>
    <property type="molecule type" value="Genomic_DNA"/>
</dbReference>